<dbReference type="KEGG" id="asim:FE240_01985"/>
<dbReference type="PANTHER" id="PTHR45138:SF9">
    <property type="entry name" value="DIGUANYLATE CYCLASE DGCM-RELATED"/>
    <property type="match status" value="1"/>
</dbReference>
<dbReference type="Gene3D" id="3.30.70.270">
    <property type="match status" value="1"/>
</dbReference>
<evidence type="ECO:0000256" key="4">
    <source>
        <dbReference type="SAM" id="Phobius"/>
    </source>
</evidence>
<dbReference type="GO" id="GO:1902201">
    <property type="term" value="P:negative regulation of bacterial-type flagellum-dependent cell motility"/>
    <property type="evidence" value="ECO:0007669"/>
    <property type="project" value="TreeGrafter"/>
</dbReference>
<dbReference type="Proteomes" id="UP000594034">
    <property type="component" value="Chromosome"/>
</dbReference>
<accession>A0A5J6WRH8</accession>
<dbReference type="Pfam" id="PF00990">
    <property type="entry name" value="GGDEF"/>
    <property type="match status" value="1"/>
</dbReference>
<organism evidence="7 8">
    <name type="scientific">Aeromonas simiae</name>
    <dbReference type="NCBI Taxonomy" id="218936"/>
    <lineage>
        <taxon>Bacteria</taxon>
        <taxon>Pseudomonadati</taxon>
        <taxon>Pseudomonadota</taxon>
        <taxon>Gammaproteobacteria</taxon>
        <taxon>Aeromonadales</taxon>
        <taxon>Aeromonadaceae</taxon>
        <taxon>Aeromonas</taxon>
    </lineage>
</organism>
<dbReference type="PANTHER" id="PTHR45138">
    <property type="entry name" value="REGULATORY COMPONENTS OF SENSORY TRANSDUCTION SYSTEM"/>
    <property type="match status" value="1"/>
</dbReference>
<keyword evidence="4" id="KW-1133">Transmembrane helix</keyword>
<comment type="catalytic activity">
    <reaction evidence="3">
        <text>2 GTP = 3',3'-c-di-GMP + 2 diphosphate</text>
        <dbReference type="Rhea" id="RHEA:24898"/>
        <dbReference type="ChEBI" id="CHEBI:33019"/>
        <dbReference type="ChEBI" id="CHEBI:37565"/>
        <dbReference type="ChEBI" id="CHEBI:58805"/>
        <dbReference type="EC" id="2.7.7.65"/>
    </reaction>
</comment>
<dbReference type="InterPro" id="IPR000160">
    <property type="entry name" value="GGDEF_dom"/>
</dbReference>
<evidence type="ECO:0000256" key="3">
    <source>
        <dbReference type="ARBA" id="ARBA00034247"/>
    </source>
</evidence>
<dbReference type="RefSeq" id="WP_193003177.1">
    <property type="nucleotide sequence ID" value="NZ_CP040449.1"/>
</dbReference>
<feature type="domain" description="GGDEF" evidence="6">
    <location>
        <begin position="486"/>
        <end position="616"/>
    </location>
</feature>
<dbReference type="SUPFAM" id="SSF55073">
    <property type="entry name" value="Nucleotide cyclase"/>
    <property type="match status" value="1"/>
</dbReference>
<evidence type="ECO:0000256" key="5">
    <source>
        <dbReference type="SAM" id="SignalP"/>
    </source>
</evidence>
<feature type="transmembrane region" description="Helical" evidence="4">
    <location>
        <begin position="429"/>
        <end position="447"/>
    </location>
</feature>
<keyword evidence="4" id="KW-0812">Transmembrane</keyword>
<keyword evidence="5" id="KW-0732">Signal</keyword>
<reference evidence="7 8" key="1">
    <citation type="submission" date="2019-05" db="EMBL/GenBank/DDBJ databases">
        <title>OXA-830, a novel chromosomally encoded expanded-spectrum class D beta-lactamase in Aeromonas simiae.</title>
        <authorList>
            <person name="Zhou W."/>
            <person name="Chen Q."/>
        </authorList>
    </citation>
    <scope>NUCLEOTIDE SEQUENCE [LARGE SCALE GENOMIC DNA]</scope>
    <source>
        <strain evidence="7 8">A6</strain>
    </source>
</reference>
<name>A0A5J6WRH8_9GAMM</name>
<dbReference type="EMBL" id="CP040449">
    <property type="protein sequence ID" value="QFI53582.1"/>
    <property type="molecule type" value="Genomic_DNA"/>
</dbReference>
<protein>
    <recommendedName>
        <fullName evidence="2">diguanylate cyclase</fullName>
        <ecNumber evidence="2">2.7.7.65</ecNumber>
    </recommendedName>
</protein>
<dbReference type="SMART" id="SM00267">
    <property type="entry name" value="GGDEF"/>
    <property type="match status" value="1"/>
</dbReference>
<evidence type="ECO:0000256" key="1">
    <source>
        <dbReference type="ARBA" id="ARBA00001946"/>
    </source>
</evidence>
<proteinExistence type="predicted"/>
<evidence type="ECO:0000313" key="7">
    <source>
        <dbReference type="EMBL" id="QFI53582.1"/>
    </source>
</evidence>
<dbReference type="FunFam" id="3.30.70.270:FF:000001">
    <property type="entry name" value="Diguanylate cyclase domain protein"/>
    <property type="match status" value="1"/>
</dbReference>
<feature type="chain" id="PRO_5023929916" description="diguanylate cyclase" evidence="5">
    <location>
        <begin position="19"/>
        <end position="616"/>
    </location>
</feature>
<dbReference type="PROSITE" id="PS50887">
    <property type="entry name" value="GGDEF"/>
    <property type="match status" value="1"/>
</dbReference>
<feature type="signal peptide" evidence="5">
    <location>
        <begin position="1"/>
        <end position="18"/>
    </location>
</feature>
<dbReference type="GO" id="GO:0052621">
    <property type="term" value="F:diguanylate cyclase activity"/>
    <property type="evidence" value="ECO:0007669"/>
    <property type="project" value="UniProtKB-EC"/>
</dbReference>
<dbReference type="SUPFAM" id="SSF48452">
    <property type="entry name" value="TPR-like"/>
    <property type="match status" value="2"/>
</dbReference>
<keyword evidence="4" id="KW-0472">Membrane</keyword>
<dbReference type="InterPro" id="IPR011990">
    <property type="entry name" value="TPR-like_helical_dom_sf"/>
</dbReference>
<dbReference type="InterPro" id="IPR029787">
    <property type="entry name" value="Nucleotide_cyclase"/>
</dbReference>
<dbReference type="InterPro" id="IPR050469">
    <property type="entry name" value="Diguanylate_Cyclase"/>
</dbReference>
<dbReference type="CDD" id="cd01949">
    <property type="entry name" value="GGDEF"/>
    <property type="match status" value="1"/>
</dbReference>
<evidence type="ECO:0000313" key="8">
    <source>
        <dbReference type="Proteomes" id="UP000594034"/>
    </source>
</evidence>
<dbReference type="InterPro" id="IPR043128">
    <property type="entry name" value="Rev_trsase/Diguanyl_cyclase"/>
</dbReference>
<dbReference type="Gene3D" id="1.25.40.10">
    <property type="entry name" value="Tetratricopeptide repeat domain"/>
    <property type="match status" value="1"/>
</dbReference>
<comment type="cofactor">
    <cofactor evidence="1">
        <name>Mg(2+)</name>
        <dbReference type="ChEBI" id="CHEBI:18420"/>
    </cofactor>
</comment>
<dbReference type="AlphaFoldDB" id="A0A5J6WRH8"/>
<keyword evidence="8" id="KW-1185">Reference proteome</keyword>
<dbReference type="EC" id="2.7.7.65" evidence="2"/>
<evidence type="ECO:0000259" key="6">
    <source>
        <dbReference type="PROSITE" id="PS50887"/>
    </source>
</evidence>
<dbReference type="NCBIfam" id="TIGR00254">
    <property type="entry name" value="GGDEF"/>
    <property type="match status" value="1"/>
</dbReference>
<dbReference type="GO" id="GO:0043709">
    <property type="term" value="P:cell adhesion involved in single-species biofilm formation"/>
    <property type="evidence" value="ECO:0007669"/>
    <property type="project" value="TreeGrafter"/>
</dbReference>
<dbReference type="GO" id="GO:0005886">
    <property type="term" value="C:plasma membrane"/>
    <property type="evidence" value="ECO:0007669"/>
    <property type="project" value="TreeGrafter"/>
</dbReference>
<gene>
    <name evidence="7" type="ORF">FE240_01985</name>
</gene>
<evidence type="ECO:0000256" key="2">
    <source>
        <dbReference type="ARBA" id="ARBA00012528"/>
    </source>
</evidence>
<sequence length="616" mass="70268">MVKRAVWLLCGVSLMGAAAPLPPEQLEQELTSLEQGPPLFGSLHRRTHALSADLSHYPPAAQARIRRLDCYNQSADRIELMQAAVREANRLIELARQEQDAVAVADLTICRGGYYQLLGDVEAARRDFDAALHEAQRLHAIREEGLALAKRGDMLSYIGRLGEGIKDQQQAYRLLHQTGAIGHARVVQLAMARTYRRMEYYSEALSHLNRIHARLVQQERHDELARLQLEYALLHLDSGRYQMAIDSFIAARHAFGEGDSVQDIDLIRIGEAEARLGLRQPELAQALLQESAPRMNRQSDPSLYAYWELIQAKMLTALGQAQQALPLLEQAELFFAHEENQRFLMWIQRARSEAMASLQRYEEAYAALQLYLALEHRIDEQLLEQQQIWMRNEFTLAREQAKHDRLKAAHALQQQKLERLVEVRFWRNLVYALGLVLALLAVAWLAAHSRQLRALAFTDELTGIKNRRRIMARGAGMLSKARRQQQPFSVLLFDIDRFKRINDSFGHHQGDRVLQWVVKCVRCLLRHDDALGRTGGEEFLVLLPHTNLTEADRVARRICQFVAARVFPNMPAPVTISIGVAQLKEEDGDLNALIQRADAALYRAKENGRNRVERAD</sequence>